<proteinExistence type="predicted"/>
<reference evidence="2 3" key="1">
    <citation type="journal article" date="2019" name="Fungal Biol. Biotechnol.">
        <title>Draft genome sequence of fastidious pathogen Ceratobasidium theobromae, which causes vascular-streak dieback in Theobroma cacao.</title>
        <authorList>
            <person name="Ali S.S."/>
            <person name="Asman A."/>
            <person name="Shao J."/>
            <person name="Firmansyah A.P."/>
            <person name="Susilo A.W."/>
            <person name="Rosmana A."/>
            <person name="McMahon P."/>
            <person name="Junaid M."/>
            <person name="Guest D."/>
            <person name="Kheng T.Y."/>
            <person name="Meinhardt L.W."/>
            <person name="Bailey B.A."/>
        </authorList>
    </citation>
    <scope>NUCLEOTIDE SEQUENCE [LARGE SCALE GENOMIC DNA]</scope>
    <source>
        <strain evidence="2 3">CT2</strain>
    </source>
</reference>
<evidence type="ECO:0000256" key="1">
    <source>
        <dbReference type="SAM" id="MobiDB-lite"/>
    </source>
</evidence>
<dbReference type="Proteomes" id="UP000383932">
    <property type="component" value="Unassembled WGS sequence"/>
</dbReference>
<protein>
    <submittedName>
        <fullName evidence="2">Uncharacterized protein</fullName>
    </submittedName>
</protein>
<name>A0A5N5QU18_9AGAM</name>
<comment type="caution">
    <text evidence="2">The sequence shown here is derived from an EMBL/GenBank/DDBJ whole genome shotgun (WGS) entry which is preliminary data.</text>
</comment>
<keyword evidence="3" id="KW-1185">Reference proteome</keyword>
<feature type="compositionally biased region" description="Low complexity" evidence="1">
    <location>
        <begin position="51"/>
        <end position="68"/>
    </location>
</feature>
<evidence type="ECO:0000313" key="3">
    <source>
        <dbReference type="Proteomes" id="UP000383932"/>
    </source>
</evidence>
<organism evidence="2 3">
    <name type="scientific">Ceratobasidium theobromae</name>
    <dbReference type="NCBI Taxonomy" id="1582974"/>
    <lineage>
        <taxon>Eukaryota</taxon>
        <taxon>Fungi</taxon>
        <taxon>Dikarya</taxon>
        <taxon>Basidiomycota</taxon>
        <taxon>Agaricomycotina</taxon>
        <taxon>Agaricomycetes</taxon>
        <taxon>Cantharellales</taxon>
        <taxon>Ceratobasidiaceae</taxon>
        <taxon>Ceratobasidium</taxon>
    </lineage>
</organism>
<dbReference type="AlphaFoldDB" id="A0A5N5QU18"/>
<gene>
    <name evidence="2" type="ORF">CTheo_1532</name>
</gene>
<feature type="compositionally biased region" description="Basic and acidic residues" evidence="1">
    <location>
        <begin position="76"/>
        <end position="86"/>
    </location>
</feature>
<evidence type="ECO:0000313" key="2">
    <source>
        <dbReference type="EMBL" id="KAB5595071.1"/>
    </source>
</evidence>
<feature type="region of interest" description="Disordered" evidence="1">
    <location>
        <begin position="1"/>
        <end position="139"/>
    </location>
</feature>
<dbReference type="EMBL" id="SSOP01000013">
    <property type="protein sequence ID" value="KAB5595071.1"/>
    <property type="molecule type" value="Genomic_DNA"/>
</dbReference>
<accession>A0A5N5QU18</accession>
<sequence length="160" mass="18179">MLRNTLRTGRRAARPPPLRLLDTPRVPPSAEQVFKVTSPDLTPTPTPTPSPTYTHTTHTTIDISDIETGYNPGSEAEPKPMGEAKPKRERRIFRGVGEMDPDYAFPKPPRQQKSNEAQVPAFMRRPHFPLCTNPGVRTKDLELKYIRRQAQQQPKDVDEE</sequence>